<dbReference type="InterPro" id="IPR011047">
    <property type="entry name" value="Quinoprotein_ADH-like_sf"/>
</dbReference>
<dbReference type="STRING" id="1257118.L8GXV6"/>
<evidence type="ECO:0000313" key="9">
    <source>
        <dbReference type="EMBL" id="ELR17777.1"/>
    </source>
</evidence>
<feature type="compositionally biased region" description="Basic and acidic residues" evidence="7">
    <location>
        <begin position="636"/>
        <end position="646"/>
    </location>
</feature>
<dbReference type="GO" id="GO:0000462">
    <property type="term" value="P:maturation of SSU-rRNA from tricistronic rRNA transcript (SSU-rRNA, 5.8S rRNA, LSU-rRNA)"/>
    <property type="evidence" value="ECO:0007669"/>
    <property type="project" value="TreeGrafter"/>
</dbReference>
<keyword evidence="5" id="KW-0539">Nucleus</keyword>
<dbReference type="AlphaFoldDB" id="L8GXV6"/>
<dbReference type="PROSITE" id="PS00678">
    <property type="entry name" value="WD_REPEATS_1"/>
    <property type="match status" value="2"/>
</dbReference>
<evidence type="ECO:0000256" key="5">
    <source>
        <dbReference type="ARBA" id="ARBA00023242"/>
    </source>
</evidence>
<feature type="region of interest" description="Disordered" evidence="7">
    <location>
        <begin position="165"/>
        <end position="210"/>
    </location>
</feature>
<dbReference type="CDD" id="cd00200">
    <property type="entry name" value="WD40"/>
    <property type="match status" value="1"/>
</dbReference>
<sequence>MALSPNGSLLITVDDDGRALLVNFHKGVVLSHFNFKSQVRFLKFSPDGKYFAVTYGEYVRVWRTPSVHKEFAPFVLVRTYGGHHGDVTHIDWSSDSKYFVSTSKDMTCRMYSLHPTEGYLPFTLSGHRDSVIAAFFGKNDKIIYTIGREGSVFVWKWRKHTGLKKEDTDDEKEEVEVMEEEEAKEETESEAKADGAQAEAKKQEPAAKEENDFRLLSGRWKVVKKQSISRDGVKARSAAYSSKTGILVVAFTSGVFSVYDVQEDDIPMGPTSRVVTLHTLSISTSSLSTAAISPSGEWLAFGSAKLGQLLVWEWQSETYVLKQQGHFHDMNSIAYAPDASIIATGDDYGKVKLWNTTSGFCYVTFNEHKAPVTDLSFSPLGHSVFSCSLDGTVRAFDLVRYRNFRTFVGNESAQLTCLAVDPSGEVVCAGSIDPFEVYVWSVQTGKLLDVLAAHEKPISALAFSPSQAKPLLASASWDGTVRLWDIFTTGATPDVLRHNADVLAIAFRPDGKELATATLDGNIHFWETTTATYLGQIEGRNDISGGRTVNERRTAKNSAASKHFTSLCYSADGRLIMGGGRSKWVVMYEVSQRMRIKRYQLSRNRAIGGTVDFLDSRMLTEAGPMELIEDDDGDSDREAEGRKGRIDKTLPGVKVGELASKRATSIEIRCKSLRFAPTGRGWAAATTEGLLIYSLDDRLMFDPFDLDIDITPKNIRKTLNGGHHLKALIMALRLNEEDLIGEVYHAVPPHQIQLVAAHLPDHYLQRLTSFIGRILPESPHIEFHLLWMTHLFTYHGPALKAARPSLVNETSSAMASLPSLLRLLYKGVTTHYSAVSKLCDENIYTLDYLTALPACLDNAPYQDNTELADAKGSGDAAQEDGEQDEADGGEEKAAEGEAMPAGWYDPDEEGGEEEEDDGVLPLSPQLDGSDAKAAKRKCPF</sequence>
<evidence type="ECO:0000259" key="8">
    <source>
        <dbReference type="Pfam" id="PF04003"/>
    </source>
</evidence>
<comment type="subcellular location">
    <subcellularLocation>
        <location evidence="1">Nucleus</location>
        <location evidence="1">Nucleolus</location>
    </subcellularLocation>
</comment>
<dbReference type="SUPFAM" id="SSF50998">
    <property type="entry name" value="Quinoprotein alcohol dehydrogenase-like"/>
    <property type="match status" value="1"/>
</dbReference>
<dbReference type="Pfam" id="PF00400">
    <property type="entry name" value="WD40"/>
    <property type="match status" value="6"/>
</dbReference>
<feature type="compositionally biased region" description="Basic and acidic residues" evidence="7">
    <location>
        <begin position="189"/>
        <end position="210"/>
    </location>
</feature>
<proteinExistence type="inferred from homology"/>
<dbReference type="GeneID" id="14918213"/>
<dbReference type="VEuPathDB" id="AmoebaDB:ACA1_065980"/>
<dbReference type="PROSITE" id="PS50082">
    <property type="entry name" value="WD_REPEATS_2"/>
    <property type="match status" value="6"/>
</dbReference>
<dbReference type="PANTHER" id="PTHR19858:SF0">
    <property type="entry name" value="PERIODIC TRYPTOPHAN PROTEIN 2 HOMOLOG"/>
    <property type="match status" value="1"/>
</dbReference>
<dbReference type="OrthoDB" id="3142434at2759"/>
<dbReference type="Pfam" id="PF04003">
    <property type="entry name" value="Utp12"/>
    <property type="match status" value="1"/>
</dbReference>
<evidence type="ECO:0000313" key="10">
    <source>
        <dbReference type="Proteomes" id="UP000011083"/>
    </source>
</evidence>
<dbReference type="InterPro" id="IPR001680">
    <property type="entry name" value="WD40_rpt"/>
</dbReference>
<dbReference type="InterPro" id="IPR019775">
    <property type="entry name" value="WD40_repeat_CS"/>
</dbReference>
<dbReference type="Proteomes" id="UP000011083">
    <property type="component" value="Unassembled WGS sequence"/>
</dbReference>
<dbReference type="PROSITE" id="PS50294">
    <property type="entry name" value="WD_REPEATS_REGION"/>
    <property type="match status" value="4"/>
</dbReference>
<feature type="repeat" description="WD" evidence="6">
    <location>
        <begin position="323"/>
        <end position="364"/>
    </location>
</feature>
<dbReference type="InterPro" id="IPR027145">
    <property type="entry name" value="PWP2"/>
</dbReference>
<dbReference type="RefSeq" id="XP_004339790.1">
    <property type="nucleotide sequence ID" value="XM_004339742.1"/>
</dbReference>
<dbReference type="SUPFAM" id="SSF50978">
    <property type="entry name" value="WD40 repeat-like"/>
    <property type="match status" value="1"/>
</dbReference>
<protein>
    <submittedName>
        <fullName evidence="9">Periodic tryptophan protein 2, putative</fullName>
    </submittedName>
</protein>
<feature type="repeat" description="WD" evidence="6">
    <location>
        <begin position="495"/>
        <end position="536"/>
    </location>
</feature>
<comment type="similarity">
    <text evidence="2">Belongs to the WD repeat PWP2 family.</text>
</comment>
<dbReference type="InterPro" id="IPR036322">
    <property type="entry name" value="WD40_repeat_dom_sf"/>
</dbReference>
<dbReference type="GO" id="GO:0034388">
    <property type="term" value="C:Pwp2p-containing subcomplex of 90S preribosome"/>
    <property type="evidence" value="ECO:0007669"/>
    <property type="project" value="TreeGrafter"/>
</dbReference>
<feature type="repeat" description="WD" evidence="6">
    <location>
        <begin position="80"/>
        <end position="113"/>
    </location>
</feature>
<dbReference type="InterPro" id="IPR007148">
    <property type="entry name" value="SSU_processome_Utp12"/>
</dbReference>
<feature type="compositionally biased region" description="Acidic residues" evidence="7">
    <location>
        <begin position="905"/>
        <end position="918"/>
    </location>
</feature>
<organism evidence="9 10">
    <name type="scientific">Acanthamoeba castellanii (strain ATCC 30010 / Neff)</name>
    <dbReference type="NCBI Taxonomy" id="1257118"/>
    <lineage>
        <taxon>Eukaryota</taxon>
        <taxon>Amoebozoa</taxon>
        <taxon>Discosea</taxon>
        <taxon>Longamoebia</taxon>
        <taxon>Centramoebida</taxon>
        <taxon>Acanthamoebidae</taxon>
        <taxon>Acanthamoeba</taxon>
    </lineage>
</organism>
<evidence type="ECO:0000256" key="7">
    <source>
        <dbReference type="SAM" id="MobiDB-lite"/>
    </source>
</evidence>
<feature type="repeat" description="WD" evidence="6">
    <location>
        <begin position="451"/>
        <end position="486"/>
    </location>
</feature>
<feature type="domain" description="Small-subunit processome Utp12" evidence="8">
    <location>
        <begin position="735"/>
        <end position="850"/>
    </location>
</feature>
<reference evidence="9 10" key="1">
    <citation type="journal article" date="2013" name="Genome Biol.">
        <title>Genome of Acanthamoeba castellanii highlights extensive lateral gene transfer and early evolution of tyrosine kinase signaling.</title>
        <authorList>
            <person name="Clarke M."/>
            <person name="Lohan A.J."/>
            <person name="Liu B."/>
            <person name="Lagkouvardos I."/>
            <person name="Roy S."/>
            <person name="Zafar N."/>
            <person name="Bertelli C."/>
            <person name="Schilde C."/>
            <person name="Kianianmomeni A."/>
            <person name="Burglin T.R."/>
            <person name="Frech C."/>
            <person name="Turcotte B."/>
            <person name="Kopec K.O."/>
            <person name="Synnott J.M."/>
            <person name="Choo C."/>
            <person name="Paponov I."/>
            <person name="Finkler A."/>
            <person name="Soon Heng Tan C."/>
            <person name="Hutchins A.P."/>
            <person name="Weinmeier T."/>
            <person name="Rattei T."/>
            <person name="Chu J.S."/>
            <person name="Gimenez G."/>
            <person name="Irimia M."/>
            <person name="Rigden D.J."/>
            <person name="Fitzpatrick D.A."/>
            <person name="Lorenzo-Morales J."/>
            <person name="Bateman A."/>
            <person name="Chiu C.H."/>
            <person name="Tang P."/>
            <person name="Hegemann P."/>
            <person name="Fromm H."/>
            <person name="Raoult D."/>
            <person name="Greub G."/>
            <person name="Miranda-Saavedra D."/>
            <person name="Chen N."/>
            <person name="Nash P."/>
            <person name="Ginger M.L."/>
            <person name="Horn M."/>
            <person name="Schaap P."/>
            <person name="Caler L."/>
            <person name="Loftus B."/>
        </authorList>
    </citation>
    <scope>NUCLEOTIDE SEQUENCE [LARGE SCALE GENOMIC DNA]</scope>
    <source>
        <strain evidence="9 10">Neff</strain>
    </source>
</reference>
<keyword evidence="4" id="KW-0677">Repeat</keyword>
<dbReference type="EMBL" id="KB007974">
    <property type="protein sequence ID" value="ELR17777.1"/>
    <property type="molecule type" value="Genomic_DNA"/>
</dbReference>
<evidence type="ECO:0000256" key="3">
    <source>
        <dbReference type="ARBA" id="ARBA00022574"/>
    </source>
</evidence>
<feature type="repeat" description="WD" evidence="6">
    <location>
        <begin position="365"/>
        <end position="406"/>
    </location>
</feature>
<dbReference type="OMA" id="VYEWQSE"/>
<dbReference type="GO" id="GO:0032040">
    <property type="term" value="C:small-subunit processome"/>
    <property type="evidence" value="ECO:0007669"/>
    <property type="project" value="TreeGrafter"/>
</dbReference>
<dbReference type="GO" id="GO:0000028">
    <property type="term" value="P:ribosomal small subunit assembly"/>
    <property type="evidence" value="ECO:0007669"/>
    <property type="project" value="TreeGrafter"/>
</dbReference>
<accession>L8GXV6</accession>
<keyword evidence="10" id="KW-1185">Reference proteome</keyword>
<feature type="region of interest" description="Disordered" evidence="7">
    <location>
        <begin position="627"/>
        <end position="646"/>
    </location>
</feature>
<evidence type="ECO:0000256" key="1">
    <source>
        <dbReference type="ARBA" id="ARBA00004604"/>
    </source>
</evidence>
<gene>
    <name evidence="9" type="ORF">ACA1_065980</name>
</gene>
<evidence type="ECO:0000256" key="6">
    <source>
        <dbReference type="PROSITE-ProRule" id="PRU00221"/>
    </source>
</evidence>
<dbReference type="KEGG" id="acan:ACA1_065980"/>
<dbReference type="SMART" id="SM00320">
    <property type="entry name" value="WD40"/>
    <property type="match status" value="11"/>
</dbReference>
<feature type="region of interest" description="Disordered" evidence="7">
    <location>
        <begin position="866"/>
        <end position="940"/>
    </location>
</feature>
<dbReference type="PANTHER" id="PTHR19858">
    <property type="entry name" value="WD40 REPEAT PROTEIN"/>
    <property type="match status" value="1"/>
</dbReference>
<dbReference type="Gene3D" id="2.130.10.10">
    <property type="entry name" value="YVTN repeat-like/Quinoprotein amine dehydrogenase"/>
    <property type="match status" value="3"/>
</dbReference>
<name>L8GXV6_ACACF</name>
<feature type="compositionally biased region" description="Acidic residues" evidence="7">
    <location>
        <begin position="877"/>
        <end position="888"/>
    </location>
</feature>
<evidence type="ECO:0000256" key="2">
    <source>
        <dbReference type="ARBA" id="ARBA00010226"/>
    </source>
</evidence>
<feature type="compositionally biased region" description="Acidic residues" evidence="7">
    <location>
        <begin position="168"/>
        <end position="188"/>
    </location>
</feature>
<keyword evidence="3 6" id="KW-0853">WD repeat</keyword>
<feature type="repeat" description="WD" evidence="6">
    <location>
        <begin position="124"/>
        <end position="156"/>
    </location>
</feature>
<dbReference type="InterPro" id="IPR015943">
    <property type="entry name" value="WD40/YVTN_repeat-like_dom_sf"/>
</dbReference>
<evidence type="ECO:0000256" key="4">
    <source>
        <dbReference type="ARBA" id="ARBA00022737"/>
    </source>
</evidence>